<evidence type="ECO:0000313" key="3">
    <source>
        <dbReference type="Proteomes" id="UP000000768"/>
    </source>
</evidence>
<dbReference type="EMBL" id="CM000760">
    <property type="protein sequence ID" value="KXG37725.2"/>
    <property type="molecule type" value="Genomic_DNA"/>
</dbReference>
<reference evidence="2 3" key="1">
    <citation type="journal article" date="2009" name="Nature">
        <title>The Sorghum bicolor genome and the diversification of grasses.</title>
        <authorList>
            <person name="Paterson A.H."/>
            <person name="Bowers J.E."/>
            <person name="Bruggmann R."/>
            <person name="Dubchak I."/>
            <person name="Grimwood J."/>
            <person name="Gundlach H."/>
            <person name="Haberer G."/>
            <person name="Hellsten U."/>
            <person name="Mitros T."/>
            <person name="Poliakov A."/>
            <person name="Schmutz J."/>
            <person name="Spannagl M."/>
            <person name="Tang H."/>
            <person name="Wang X."/>
            <person name="Wicker T."/>
            <person name="Bharti A.K."/>
            <person name="Chapman J."/>
            <person name="Feltus F.A."/>
            <person name="Gowik U."/>
            <person name="Grigoriev I.V."/>
            <person name="Lyons E."/>
            <person name="Maher C.A."/>
            <person name="Martis M."/>
            <person name="Narechania A."/>
            <person name="Otillar R.P."/>
            <person name="Penning B.W."/>
            <person name="Salamov A.A."/>
            <person name="Wang Y."/>
            <person name="Zhang L."/>
            <person name="Carpita N.C."/>
            <person name="Freeling M."/>
            <person name="Gingle A.R."/>
            <person name="Hash C.T."/>
            <person name="Keller B."/>
            <person name="Klein P."/>
            <person name="Kresovich S."/>
            <person name="McCann M.C."/>
            <person name="Ming R."/>
            <person name="Peterson D.G."/>
            <person name="Mehboob-ur-Rahman"/>
            <person name="Ware D."/>
            <person name="Westhoff P."/>
            <person name="Mayer K.F."/>
            <person name="Messing J."/>
            <person name="Rokhsar D.S."/>
        </authorList>
    </citation>
    <scope>NUCLEOTIDE SEQUENCE [LARGE SCALE GENOMIC DNA]</scope>
    <source>
        <strain evidence="3">cv. BTx623</strain>
    </source>
</reference>
<keyword evidence="3" id="KW-1185">Reference proteome</keyword>
<dbReference type="Proteomes" id="UP000000768">
    <property type="component" value="Chromosome 1"/>
</dbReference>
<evidence type="ECO:0000313" key="2">
    <source>
        <dbReference type="EMBL" id="KXG37725.2"/>
    </source>
</evidence>
<dbReference type="AlphaFoldDB" id="A0A1B6QIH9"/>
<dbReference type="Gramene" id="KXG37725">
    <property type="protein sequence ID" value="KXG37725"/>
    <property type="gene ID" value="SORBI_3001G115001"/>
</dbReference>
<feature type="compositionally biased region" description="Basic and acidic residues" evidence="1">
    <location>
        <begin position="68"/>
        <end position="82"/>
    </location>
</feature>
<protein>
    <submittedName>
        <fullName evidence="2">Uncharacterized protein</fullName>
    </submittedName>
</protein>
<gene>
    <name evidence="2" type="ORF">SORBI_3001G115001</name>
</gene>
<reference evidence="3" key="2">
    <citation type="journal article" date="2018" name="Plant J.">
        <title>The Sorghum bicolor reference genome: improved assembly, gene annotations, a transcriptome atlas, and signatures of genome organization.</title>
        <authorList>
            <person name="McCormick R.F."/>
            <person name="Truong S.K."/>
            <person name="Sreedasyam A."/>
            <person name="Jenkins J."/>
            <person name="Shu S."/>
            <person name="Sims D."/>
            <person name="Kennedy M."/>
            <person name="Amirebrahimi M."/>
            <person name="Weers B.D."/>
            <person name="McKinley B."/>
            <person name="Mattison A."/>
            <person name="Morishige D.T."/>
            <person name="Grimwood J."/>
            <person name="Schmutz J."/>
            <person name="Mullet J.E."/>
        </authorList>
    </citation>
    <scope>NUCLEOTIDE SEQUENCE [LARGE SCALE GENOMIC DNA]</scope>
    <source>
        <strain evidence="3">cv. BTx623</strain>
    </source>
</reference>
<organism evidence="2 3">
    <name type="scientific">Sorghum bicolor</name>
    <name type="common">Sorghum</name>
    <name type="synonym">Sorghum vulgare</name>
    <dbReference type="NCBI Taxonomy" id="4558"/>
    <lineage>
        <taxon>Eukaryota</taxon>
        <taxon>Viridiplantae</taxon>
        <taxon>Streptophyta</taxon>
        <taxon>Embryophyta</taxon>
        <taxon>Tracheophyta</taxon>
        <taxon>Spermatophyta</taxon>
        <taxon>Magnoliopsida</taxon>
        <taxon>Liliopsida</taxon>
        <taxon>Poales</taxon>
        <taxon>Poaceae</taxon>
        <taxon>PACMAD clade</taxon>
        <taxon>Panicoideae</taxon>
        <taxon>Andropogonodae</taxon>
        <taxon>Andropogoneae</taxon>
        <taxon>Sorghinae</taxon>
        <taxon>Sorghum</taxon>
    </lineage>
</organism>
<proteinExistence type="predicted"/>
<dbReference type="OMA" id="MQDDDRA"/>
<accession>A0A1B6QIH9</accession>
<name>A0A1B6QIH9_SORBI</name>
<feature type="region of interest" description="Disordered" evidence="1">
    <location>
        <begin position="1"/>
        <end position="91"/>
    </location>
</feature>
<dbReference type="InParanoid" id="A0A1B6QIH9"/>
<evidence type="ECO:0000256" key="1">
    <source>
        <dbReference type="SAM" id="MobiDB-lite"/>
    </source>
</evidence>
<sequence>MLRGKLGRVPGTTGASSPGRGRRRSRQAAWPPGPGAPISGPRRARVLPGRCGGEIPPSDAAGIAGSRRMQDDDRALAFEPRTRVSTSSAGR</sequence>